<evidence type="ECO:0000256" key="1">
    <source>
        <dbReference type="SAM" id="MobiDB-lite"/>
    </source>
</evidence>
<dbReference type="Pfam" id="PF00646">
    <property type="entry name" value="F-box"/>
    <property type="match status" value="1"/>
</dbReference>
<protein>
    <recommendedName>
        <fullName evidence="2">F-box domain-containing protein</fullName>
    </recommendedName>
</protein>
<dbReference type="SUPFAM" id="SSF81383">
    <property type="entry name" value="F-box domain"/>
    <property type="match status" value="1"/>
</dbReference>
<dbReference type="PANTHER" id="PTHR32133">
    <property type="entry name" value="OS07G0120400 PROTEIN"/>
    <property type="match status" value="1"/>
</dbReference>
<feature type="region of interest" description="Disordered" evidence="1">
    <location>
        <begin position="105"/>
        <end position="125"/>
    </location>
</feature>
<reference evidence="3 4" key="1">
    <citation type="submission" date="2024-02" db="EMBL/GenBank/DDBJ databases">
        <title>High-quality chromosome-scale genome assembly of Pensacola bahiagrass (Paspalum notatum Flugge var. saurae).</title>
        <authorList>
            <person name="Vega J.M."/>
            <person name="Podio M."/>
            <person name="Orjuela J."/>
            <person name="Siena L.A."/>
            <person name="Pessino S.C."/>
            <person name="Combes M.C."/>
            <person name="Mariac C."/>
            <person name="Albertini E."/>
            <person name="Pupilli F."/>
            <person name="Ortiz J.P.A."/>
            <person name="Leblanc O."/>
        </authorList>
    </citation>
    <scope>NUCLEOTIDE SEQUENCE [LARGE SCALE GENOMIC DNA]</scope>
    <source>
        <strain evidence="3">R1</strain>
        <tissue evidence="3">Leaf</tissue>
    </source>
</reference>
<keyword evidence="4" id="KW-1185">Reference proteome</keyword>
<dbReference type="PANTHER" id="PTHR32133:SF358">
    <property type="entry name" value="F-BOX DOMAIN-CONTAINING PROTEIN"/>
    <property type="match status" value="1"/>
</dbReference>
<gene>
    <name evidence="3" type="ORF">U9M48_037808</name>
</gene>
<dbReference type="Proteomes" id="UP001341281">
    <property type="component" value="Chromosome 09"/>
</dbReference>
<dbReference type="Gene3D" id="1.20.1280.50">
    <property type="match status" value="1"/>
</dbReference>
<evidence type="ECO:0000313" key="4">
    <source>
        <dbReference type="Proteomes" id="UP001341281"/>
    </source>
</evidence>
<organism evidence="3 4">
    <name type="scientific">Paspalum notatum var. saurae</name>
    <dbReference type="NCBI Taxonomy" id="547442"/>
    <lineage>
        <taxon>Eukaryota</taxon>
        <taxon>Viridiplantae</taxon>
        <taxon>Streptophyta</taxon>
        <taxon>Embryophyta</taxon>
        <taxon>Tracheophyta</taxon>
        <taxon>Spermatophyta</taxon>
        <taxon>Magnoliopsida</taxon>
        <taxon>Liliopsida</taxon>
        <taxon>Poales</taxon>
        <taxon>Poaceae</taxon>
        <taxon>PACMAD clade</taxon>
        <taxon>Panicoideae</taxon>
        <taxon>Andropogonodae</taxon>
        <taxon>Paspaleae</taxon>
        <taxon>Paspalinae</taxon>
        <taxon>Paspalum</taxon>
    </lineage>
</organism>
<proteinExistence type="predicted"/>
<dbReference type="InterPro" id="IPR036047">
    <property type="entry name" value="F-box-like_dom_sf"/>
</dbReference>
<feature type="compositionally biased region" description="Pro residues" evidence="1">
    <location>
        <begin position="114"/>
        <end position="125"/>
    </location>
</feature>
<feature type="domain" description="F-box" evidence="2">
    <location>
        <begin position="126"/>
        <end position="169"/>
    </location>
</feature>
<dbReference type="AlphaFoldDB" id="A0AAQ3UGF0"/>
<dbReference type="Pfam" id="PF23635">
    <property type="entry name" value="Beta-prop_AT5G49610-like"/>
    <property type="match status" value="1"/>
</dbReference>
<dbReference type="SMART" id="SM00256">
    <property type="entry name" value="FBOX"/>
    <property type="match status" value="1"/>
</dbReference>
<dbReference type="InterPro" id="IPR001810">
    <property type="entry name" value="F-box_dom"/>
</dbReference>
<evidence type="ECO:0000313" key="3">
    <source>
        <dbReference type="EMBL" id="WVZ91665.1"/>
    </source>
</evidence>
<sequence length="480" mass="51980">MAYFQRLMQDIDTVTRHVLYDSIEGFKQKKRAGEEAKHQQRCYSAGNGSICKGWSHGWGARGPMSSLIASSTRQNGTEEAPNLDSTSLVKSTHLLGAAAVSHLASPPNQAGMEEPPPPRPRAPPALPDEVVEEILLRSPPDDPARLVRAALVCKLWSRLVSAPGFRRRFRDRHRAAPMLGFLLNDASSCAGEDALSVRFVRTAASCPPVAARRGWHALDAHGGRVLLYRPAAAPAQVRLAVWDPLGRHRDLPAPVLPRAPRSWNAALIGDDDPMQDGPFRVVVVGTDAHGTFACVYSSSGPAAAWSEPAYAWSGLPGDRVDAARGALVGNALHFVLQRRDRLLRYDLGTRDMSVLRLPAASHNQRIALTTTEDGGLGFARMEGYRLCLWRSSGGGGVLEQEWTRGSVVDLRTLLPVIDVLGFAHGLGVVLVGTVDGFFTVDEKSGRISKVGDAPGFYNLVPFVNFHTPAPAPGNRRDDEE</sequence>
<name>A0AAQ3UGF0_PASNO</name>
<evidence type="ECO:0000259" key="2">
    <source>
        <dbReference type="SMART" id="SM00256"/>
    </source>
</evidence>
<accession>A0AAQ3UGF0</accession>
<dbReference type="EMBL" id="CP144753">
    <property type="protein sequence ID" value="WVZ91665.1"/>
    <property type="molecule type" value="Genomic_DNA"/>
</dbReference>
<dbReference type="InterPro" id="IPR056594">
    <property type="entry name" value="AT5G49610-like_b-prop"/>
</dbReference>